<accession>A0A3D8SJE6</accession>
<proteinExistence type="predicted"/>
<dbReference type="InterPro" id="IPR052926">
    <property type="entry name" value="Metallo-beta-lactamase_dom"/>
</dbReference>
<dbReference type="InterPro" id="IPR036866">
    <property type="entry name" value="RibonucZ/Hydroxyglut_hydro"/>
</dbReference>
<protein>
    <recommendedName>
        <fullName evidence="3">Metallo-beta-lactamase domain-containing protein</fullName>
    </recommendedName>
</protein>
<keyword evidence="2" id="KW-1185">Reference proteome</keyword>
<organism evidence="1 2">
    <name type="scientific">Aspergillus mulundensis</name>
    <dbReference type="NCBI Taxonomy" id="1810919"/>
    <lineage>
        <taxon>Eukaryota</taxon>
        <taxon>Fungi</taxon>
        <taxon>Dikarya</taxon>
        <taxon>Ascomycota</taxon>
        <taxon>Pezizomycotina</taxon>
        <taxon>Eurotiomycetes</taxon>
        <taxon>Eurotiomycetidae</taxon>
        <taxon>Eurotiales</taxon>
        <taxon>Aspergillaceae</taxon>
        <taxon>Aspergillus</taxon>
        <taxon>Aspergillus subgen. Nidulantes</taxon>
    </lineage>
</organism>
<dbReference type="EMBL" id="PVWQ01000003">
    <property type="protein sequence ID" value="RDW86291.1"/>
    <property type="molecule type" value="Genomic_DNA"/>
</dbReference>
<gene>
    <name evidence="1" type="ORF">DSM5745_02933</name>
</gene>
<evidence type="ECO:0000313" key="2">
    <source>
        <dbReference type="Proteomes" id="UP000256690"/>
    </source>
</evidence>
<reference evidence="1 2" key="1">
    <citation type="journal article" date="2018" name="IMA Fungus">
        <title>IMA Genome-F 9: Draft genome sequence of Annulohypoxylon stygium, Aspergillus mulundensis, Berkeleyomyces basicola (syn. Thielaviopsis basicola), Ceratocystis smalleyi, two Cercospora beticola strains, Coleophoma cylindrospora, Fusarium fracticaudum, Phialophora cf. hyalina, and Morchella septimelata.</title>
        <authorList>
            <person name="Wingfield B.D."/>
            <person name="Bills G.F."/>
            <person name="Dong Y."/>
            <person name="Huang W."/>
            <person name="Nel W.J."/>
            <person name="Swalarsk-Parry B.S."/>
            <person name="Vaghefi N."/>
            <person name="Wilken P.M."/>
            <person name="An Z."/>
            <person name="de Beer Z.W."/>
            <person name="De Vos L."/>
            <person name="Chen L."/>
            <person name="Duong T.A."/>
            <person name="Gao Y."/>
            <person name="Hammerbacher A."/>
            <person name="Kikkert J.R."/>
            <person name="Li Y."/>
            <person name="Li H."/>
            <person name="Li K."/>
            <person name="Li Q."/>
            <person name="Liu X."/>
            <person name="Ma X."/>
            <person name="Naidoo K."/>
            <person name="Pethybridge S.J."/>
            <person name="Sun J."/>
            <person name="Steenkamp E.T."/>
            <person name="van der Nest M.A."/>
            <person name="van Wyk S."/>
            <person name="Wingfield M.J."/>
            <person name="Xiong C."/>
            <person name="Yue Q."/>
            <person name="Zhang X."/>
        </authorList>
    </citation>
    <scope>NUCLEOTIDE SEQUENCE [LARGE SCALE GENOMIC DNA]</scope>
    <source>
        <strain evidence="1 2">DSM 5745</strain>
    </source>
</reference>
<dbReference type="InterPro" id="IPR041712">
    <property type="entry name" value="DHPS-like_MBL-fold"/>
</dbReference>
<dbReference type="RefSeq" id="XP_026605815.1">
    <property type="nucleotide sequence ID" value="XM_026744949.1"/>
</dbReference>
<dbReference type="Gene3D" id="3.60.15.10">
    <property type="entry name" value="Ribonuclease Z/Hydroxyacylglutathione hydrolase-like"/>
    <property type="match status" value="1"/>
</dbReference>
<dbReference type="GO" id="GO:0016740">
    <property type="term" value="F:transferase activity"/>
    <property type="evidence" value="ECO:0007669"/>
    <property type="project" value="TreeGrafter"/>
</dbReference>
<dbReference type="SUPFAM" id="SSF56281">
    <property type="entry name" value="Metallo-hydrolase/oxidoreductase"/>
    <property type="match status" value="1"/>
</dbReference>
<dbReference type="CDD" id="cd07713">
    <property type="entry name" value="DHPS-like_MBL-fold"/>
    <property type="match status" value="1"/>
</dbReference>
<sequence length="344" mass="37889">MPPLDLVEVDSLEAHVIIDNDLDPISTIAPDTVQVSGLMGHLAMNSPHHLNDRGDAHRELQMEDICCSAHGLSIILTATKGDQKHSILFDAGPEEDAWERNVRRMKPDLSSVELVQLSHWHRDHSGGLLRAIRMITDARKANGLSDNLIADLHPNRPDYRGFAIGENIISMQADPSFGELEAAGATVQKHDSAHTVLDDFFLISGEIPRRTPYEIGLKHGMRFNKKDNEWTSDEVIADERFIMCNVKDKGIVMLTGCSHAGVVNCTQHALELAGGSIPLHAVIGGFHLATSDETMINRSIKDLLRLDPAVLLPGHCTGWRAKFAIEKRQPGMLVPCSVGYNITF</sequence>
<dbReference type="STRING" id="1810919.A0A3D8SJE6"/>
<dbReference type="AlphaFoldDB" id="A0A3D8SJE6"/>
<comment type="caution">
    <text evidence="1">The sequence shown here is derived from an EMBL/GenBank/DDBJ whole genome shotgun (WGS) entry which is preliminary data.</text>
</comment>
<dbReference type="GeneID" id="38113303"/>
<evidence type="ECO:0000313" key="1">
    <source>
        <dbReference type="EMBL" id="RDW86291.1"/>
    </source>
</evidence>
<name>A0A3D8SJE6_9EURO</name>
<dbReference type="OrthoDB" id="1470350at2759"/>
<dbReference type="PANTHER" id="PTHR13754">
    <property type="entry name" value="METALLO-BETA-LACTAMASE SUPERFAMILY PROTEIN"/>
    <property type="match status" value="1"/>
</dbReference>
<dbReference type="Proteomes" id="UP000256690">
    <property type="component" value="Unassembled WGS sequence"/>
</dbReference>
<evidence type="ECO:0008006" key="3">
    <source>
        <dbReference type="Google" id="ProtNLM"/>
    </source>
</evidence>
<dbReference type="PANTHER" id="PTHR13754:SF13">
    <property type="entry name" value="METALLO-BETA-LACTAMASE SUPERFAMILY PROTEIN (AFU_ORTHOLOGUE AFUA_3G07630)"/>
    <property type="match status" value="1"/>
</dbReference>